<dbReference type="Pfam" id="PF13417">
    <property type="entry name" value="GST_N_3"/>
    <property type="match status" value="1"/>
</dbReference>
<feature type="domain" description="GST N-terminal" evidence="1">
    <location>
        <begin position="4"/>
        <end position="83"/>
    </location>
</feature>
<dbReference type="CDD" id="cd03196">
    <property type="entry name" value="GST_C_5"/>
    <property type="match status" value="1"/>
</dbReference>
<dbReference type="SUPFAM" id="SSF47616">
    <property type="entry name" value="GST C-terminal domain-like"/>
    <property type="match status" value="1"/>
</dbReference>
<dbReference type="PANTHER" id="PTHR43968:SF6">
    <property type="entry name" value="GLUTATHIONE S-TRANSFERASE OMEGA"/>
    <property type="match status" value="1"/>
</dbReference>
<evidence type="ECO:0000313" key="3">
    <source>
        <dbReference type="Proteomes" id="UP000536835"/>
    </source>
</evidence>
<dbReference type="GO" id="GO:0016740">
    <property type="term" value="F:transferase activity"/>
    <property type="evidence" value="ECO:0007669"/>
    <property type="project" value="UniProtKB-KW"/>
</dbReference>
<organism evidence="2 3">
    <name type="scientific">Parvularcula mediterranea</name>
    <dbReference type="NCBI Taxonomy" id="2732508"/>
    <lineage>
        <taxon>Bacteria</taxon>
        <taxon>Pseudomonadati</taxon>
        <taxon>Pseudomonadota</taxon>
        <taxon>Alphaproteobacteria</taxon>
        <taxon>Parvularculales</taxon>
        <taxon>Parvularculaceae</taxon>
        <taxon>Parvularcula</taxon>
    </lineage>
</organism>
<keyword evidence="3" id="KW-1185">Reference proteome</keyword>
<dbReference type="Pfam" id="PF13410">
    <property type="entry name" value="GST_C_2"/>
    <property type="match status" value="1"/>
</dbReference>
<sequence length="215" mass="24326">MGETLPTLYSFRRCPYAMRARMALVVTGQRVMLRELILRDKPPEMLAASPKGTVPVLVLPNGEVIDESLAVMDWAASKAPDAFGLPTPDGAQLIERNDGQFKRDLDRYKYPTRYEDVDPLEHRASGAEFLTAIDEALSGTGQLQGQEAGYTDYAVFPFIRQFRIADPEWFDAQPWPQLHPWLQAHITSDLFKQIMRKYSLFAETGEEHEFGCPSS</sequence>
<comment type="caution">
    <text evidence="2">The sequence shown here is derived from an EMBL/GenBank/DDBJ whole genome shotgun (WGS) entry which is preliminary data.</text>
</comment>
<dbReference type="Gene3D" id="3.40.30.10">
    <property type="entry name" value="Glutaredoxin"/>
    <property type="match status" value="1"/>
</dbReference>
<dbReference type="EMBL" id="JABFCX010000002">
    <property type="protein sequence ID" value="NNU16366.1"/>
    <property type="molecule type" value="Genomic_DNA"/>
</dbReference>
<reference evidence="2 3" key="1">
    <citation type="submission" date="2020-05" db="EMBL/GenBank/DDBJ databases">
        <title>Parvularcula mediterraneae sp. nov., isolated from polypropylene straw from shallow seawater of the seashore of Laganas in Zakynthos island, Greece.</title>
        <authorList>
            <person name="Szabo I."/>
            <person name="Al-Omari J."/>
            <person name="Rado J."/>
            <person name="Szerdahelyi G.S."/>
        </authorList>
    </citation>
    <scope>NUCLEOTIDE SEQUENCE [LARGE SCALE GENOMIC DNA]</scope>
    <source>
        <strain evidence="2 3">ZS-1/3</strain>
    </source>
</reference>
<protein>
    <submittedName>
        <fullName evidence="2">Glutathione S-transferase</fullName>
    </submittedName>
</protein>
<dbReference type="CDD" id="cd03060">
    <property type="entry name" value="GST_N_Omega_like"/>
    <property type="match status" value="1"/>
</dbReference>
<dbReference type="InterPro" id="IPR036249">
    <property type="entry name" value="Thioredoxin-like_sf"/>
</dbReference>
<dbReference type="GO" id="GO:0005737">
    <property type="term" value="C:cytoplasm"/>
    <property type="evidence" value="ECO:0007669"/>
    <property type="project" value="TreeGrafter"/>
</dbReference>
<dbReference type="Proteomes" id="UP000536835">
    <property type="component" value="Unassembled WGS sequence"/>
</dbReference>
<dbReference type="AlphaFoldDB" id="A0A7Y3RLM7"/>
<gene>
    <name evidence="2" type="ORF">HK107_08545</name>
</gene>
<name>A0A7Y3RLM7_9PROT</name>
<dbReference type="Gene3D" id="1.20.1050.10">
    <property type="match status" value="1"/>
</dbReference>
<dbReference type="InterPro" id="IPR036282">
    <property type="entry name" value="Glutathione-S-Trfase_C_sf"/>
</dbReference>
<dbReference type="PROSITE" id="PS50404">
    <property type="entry name" value="GST_NTER"/>
    <property type="match status" value="1"/>
</dbReference>
<evidence type="ECO:0000313" key="2">
    <source>
        <dbReference type="EMBL" id="NNU16366.1"/>
    </source>
</evidence>
<dbReference type="InterPro" id="IPR050983">
    <property type="entry name" value="GST_Omega/HSP26"/>
</dbReference>
<dbReference type="SUPFAM" id="SSF52833">
    <property type="entry name" value="Thioredoxin-like"/>
    <property type="match status" value="1"/>
</dbReference>
<evidence type="ECO:0000259" key="1">
    <source>
        <dbReference type="PROSITE" id="PS50404"/>
    </source>
</evidence>
<proteinExistence type="predicted"/>
<dbReference type="PANTHER" id="PTHR43968">
    <property type="match status" value="1"/>
</dbReference>
<dbReference type="InterPro" id="IPR004045">
    <property type="entry name" value="Glutathione_S-Trfase_N"/>
</dbReference>
<accession>A0A7Y3RLM7</accession>
<dbReference type="RefSeq" id="WP_173198529.1">
    <property type="nucleotide sequence ID" value="NZ_JABFCX010000002.1"/>
</dbReference>
<keyword evidence="2" id="KW-0808">Transferase</keyword>